<dbReference type="GO" id="GO:0000712">
    <property type="term" value="P:resolution of meiotic recombination intermediates"/>
    <property type="evidence" value="ECO:0007669"/>
    <property type="project" value="TreeGrafter"/>
</dbReference>
<dbReference type="InterPro" id="IPR013757">
    <property type="entry name" value="Topo_IIA_A_a_sf"/>
</dbReference>
<keyword evidence="10 11" id="KW-0413">Isomerase</keyword>
<dbReference type="InterPro" id="IPR002205">
    <property type="entry name" value="Topo_IIA_dom_A"/>
</dbReference>
<feature type="active site" description="O-(5'-phospho-DNA)-tyrosine intermediate" evidence="11">
    <location>
        <position position="325"/>
    </location>
</feature>
<dbReference type="GO" id="GO:0003918">
    <property type="term" value="F:DNA topoisomerase type II (double strand cut, ATP-hydrolyzing) activity"/>
    <property type="evidence" value="ECO:0007669"/>
    <property type="project" value="UniProtKB-EC"/>
</dbReference>
<feature type="compositionally biased region" description="Low complexity" evidence="12">
    <location>
        <begin position="964"/>
        <end position="974"/>
    </location>
</feature>
<dbReference type="GO" id="GO:0000819">
    <property type="term" value="P:sister chromatid segregation"/>
    <property type="evidence" value="ECO:0007669"/>
    <property type="project" value="TreeGrafter"/>
</dbReference>
<dbReference type="EC" id="5.6.2.2" evidence="4"/>
<feature type="compositionally biased region" description="Low complexity" evidence="12">
    <location>
        <begin position="779"/>
        <end position="789"/>
    </location>
</feature>
<dbReference type="GeneID" id="100632881"/>
<name>A0AAN0JAP1_AMPQE</name>
<evidence type="ECO:0000256" key="1">
    <source>
        <dbReference type="ARBA" id="ARBA00000185"/>
    </source>
</evidence>
<evidence type="ECO:0000256" key="10">
    <source>
        <dbReference type="ARBA" id="ARBA00023235"/>
    </source>
</evidence>
<evidence type="ECO:0000256" key="9">
    <source>
        <dbReference type="ARBA" id="ARBA00023125"/>
    </source>
</evidence>
<dbReference type="PANTHER" id="PTHR10169">
    <property type="entry name" value="DNA TOPOISOMERASE/GYRASE"/>
    <property type="match status" value="1"/>
</dbReference>
<dbReference type="GO" id="GO:0005634">
    <property type="term" value="C:nucleus"/>
    <property type="evidence" value="ECO:0007669"/>
    <property type="project" value="TreeGrafter"/>
</dbReference>
<dbReference type="SUPFAM" id="SSF56719">
    <property type="entry name" value="Type II DNA topoisomerase"/>
    <property type="match status" value="1"/>
</dbReference>
<dbReference type="FunFam" id="3.30.565.10:FF:000004">
    <property type="entry name" value="DNA topoisomerase 2"/>
    <property type="match status" value="1"/>
</dbReference>
<dbReference type="InterPro" id="IPR003594">
    <property type="entry name" value="HATPase_dom"/>
</dbReference>
<dbReference type="Proteomes" id="UP000007879">
    <property type="component" value="Unassembled WGS sequence"/>
</dbReference>
<evidence type="ECO:0000256" key="8">
    <source>
        <dbReference type="ARBA" id="ARBA00023029"/>
    </source>
</evidence>
<dbReference type="InterPro" id="IPR036890">
    <property type="entry name" value="HATPase_C_sf"/>
</dbReference>
<comment type="cofactor">
    <cofactor evidence="2">
        <name>Mg(2+)</name>
        <dbReference type="ChEBI" id="CHEBI:18420"/>
    </cofactor>
</comment>
<evidence type="ECO:0000256" key="12">
    <source>
        <dbReference type="SAM" id="MobiDB-lite"/>
    </source>
</evidence>
<evidence type="ECO:0000256" key="4">
    <source>
        <dbReference type="ARBA" id="ARBA00012895"/>
    </source>
</evidence>
<comment type="similarity">
    <text evidence="3">Belongs to the type II topoisomerase family.</text>
</comment>
<keyword evidence="9 11" id="KW-0238">DNA-binding</keyword>
<evidence type="ECO:0000256" key="6">
    <source>
        <dbReference type="ARBA" id="ARBA00022840"/>
    </source>
</evidence>
<keyword evidence="5" id="KW-0547">Nucleotide-binding</keyword>
<feature type="compositionally biased region" description="Basic residues" evidence="12">
    <location>
        <begin position="976"/>
        <end position="985"/>
    </location>
</feature>
<keyword evidence="7" id="KW-0460">Magnesium</keyword>
<keyword evidence="8 11" id="KW-0799">Topoisomerase</keyword>
<dbReference type="Gene3D" id="3.30.565.10">
    <property type="entry name" value="Histidine kinase-like ATPase, C-terminal domain"/>
    <property type="match status" value="1"/>
</dbReference>
<keyword evidence="15" id="KW-1185">Reference proteome</keyword>
<feature type="domain" description="Topo IIA-type catalytic" evidence="13">
    <location>
        <begin position="235"/>
        <end position="680"/>
    </location>
</feature>
<proteinExistence type="inferred from homology"/>
<dbReference type="Gene3D" id="1.10.268.10">
    <property type="entry name" value="Topoisomerase, domain 3"/>
    <property type="match status" value="1"/>
</dbReference>
<evidence type="ECO:0000313" key="15">
    <source>
        <dbReference type="Proteomes" id="UP000007879"/>
    </source>
</evidence>
<evidence type="ECO:0000256" key="11">
    <source>
        <dbReference type="PROSITE-ProRule" id="PRU01384"/>
    </source>
</evidence>
<dbReference type="AlphaFoldDB" id="A0AAN0JAP1"/>
<feature type="compositionally biased region" description="Basic residues" evidence="12">
    <location>
        <begin position="940"/>
        <end position="954"/>
    </location>
</feature>
<organism evidence="14 15">
    <name type="scientific">Amphimedon queenslandica</name>
    <name type="common">Sponge</name>
    <dbReference type="NCBI Taxonomy" id="400682"/>
    <lineage>
        <taxon>Eukaryota</taxon>
        <taxon>Metazoa</taxon>
        <taxon>Porifera</taxon>
        <taxon>Demospongiae</taxon>
        <taxon>Heteroscleromorpha</taxon>
        <taxon>Haplosclerida</taxon>
        <taxon>Niphatidae</taxon>
        <taxon>Amphimedon</taxon>
    </lineage>
</organism>
<evidence type="ECO:0000259" key="13">
    <source>
        <dbReference type="PROSITE" id="PS52040"/>
    </source>
</evidence>
<feature type="compositionally biased region" description="Basic and acidic residues" evidence="12">
    <location>
        <begin position="752"/>
        <end position="769"/>
    </location>
</feature>
<dbReference type="CDD" id="cd16930">
    <property type="entry name" value="HATPase_TopII-like"/>
    <property type="match status" value="1"/>
</dbReference>
<dbReference type="SUPFAM" id="SSF55874">
    <property type="entry name" value="ATPase domain of HSP90 chaperone/DNA topoisomerase II/histidine kinase"/>
    <property type="match status" value="1"/>
</dbReference>
<protein>
    <recommendedName>
        <fullName evidence="4">DNA topoisomerase (ATP-hydrolyzing)</fullName>
        <ecNumber evidence="4">5.6.2.2</ecNumber>
    </recommendedName>
</protein>
<dbReference type="InterPro" id="IPR013760">
    <property type="entry name" value="Topo_IIA-like_dom_sf"/>
</dbReference>
<accession>A0AAN0JAP1</accession>
<feature type="region of interest" description="Disordered" evidence="12">
    <location>
        <begin position="934"/>
        <end position="1003"/>
    </location>
</feature>
<dbReference type="Gene3D" id="3.90.199.10">
    <property type="entry name" value="Topoisomerase II, domain 5"/>
    <property type="match status" value="1"/>
</dbReference>
<dbReference type="EnsemblMetazoa" id="XM_019998273.1">
    <property type="protein sequence ID" value="XP_019853832.1"/>
    <property type="gene ID" value="LOC100632881"/>
</dbReference>
<dbReference type="KEGG" id="aqu:100632881"/>
<dbReference type="CDD" id="cd00187">
    <property type="entry name" value="TOP4c"/>
    <property type="match status" value="1"/>
</dbReference>
<feature type="compositionally biased region" description="Low complexity" evidence="12">
    <location>
        <begin position="718"/>
        <end position="732"/>
    </location>
</feature>
<feature type="region of interest" description="Disordered" evidence="12">
    <location>
        <begin position="752"/>
        <end position="854"/>
    </location>
</feature>
<dbReference type="PRINTS" id="PR00418">
    <property type="entry name" value="TPI2FAMILY"/>
</dbReference>
<dbReference type="Pfam" id="PF02518">
    <property type="entry name" value="HATPase_c"/>
    <property type="match status" value="1"/>
</dbReference>
<dbReference type="RefSeq" id="XP_019853832.1">
    <property type="nucleotide sequence ID" value="XM_019998273.1"/>
</dbReference>
<dbReference type="PRINTS" id="PR01158">
    <property type="entry name" value="TOPISMRASEII"/>
</dbReference>
<dbReference type="Pfam" id="PF00521">
    <property type="entry name" value="DNA_topoisoIV"/>
    <property type="match status" value="1"/>
</dbReference>
<dbReference type="GO" id="GO:0006265">
    <property type="term" value="P:DNA topological change"/>
    <property type="evidence" value="ECO:0007669"/>
    <property type="project" value="UniProtKB-UniRule"/>
</dbReference>
<dbReference type="FunFam" id="3.30.1360.40:FF:000003">
    <property type="entry name" value="DNA topoisomerase 2"/>
    <property type="match status" value="1"/>
</dbReference>
<evidence type="ECO:0000256" key="7">
    <source>
        <dbReference type="ARBA" id="ARBA00022842"/>
    </source>
</evidence>
<dbReference type="PANTHER" id="PTHR10169:SF38">
    <property type="entry name" value="DNA TOPOISOMERASE 2"/>
    <property type="match status" value="1"/>
</dbReference>
<dbReference type="InterPro" id="IPR001154">
    <property type="entry name" value="TopoII_euk"/>
</dbReference>
<reference evidence="14" key="2">
    <citation type="submission" date="2024-06" db="UniProtKB">
        <authorList>
            <consortium name="EnsemblMetazoa"/>
        </authorList>
    </citation>
    <scope>IDENTIFICATION</scope>
</reference>
<evidence type="ECO:0000256" key="5">
    <source>
        <dbReference type="ARBA" id="ARBA00022741"/>
    </source>
</evidence>
<dbReference type="PROSITE" id="PS52040">
    <property type="entry name" value="TOPO_IIA"/>
    <property type="match status" value="1"/>
</dbReference>
<dbReference type="GO" id="GO:0005524">
    <property type="term" value="F:ATP binding"/>
    <property type="evidence" value="ECO:0007669"/>
    <property type="project" value="UniProtKB-KW"/>
</dbReference>
<dbReference type="InterPro" id="IPR050634">
    <property type="entry name" value="DNA_Topoisomerase_II"/>
</dbReference>
<comment type="catalytic activity">
    <reaction evidence="1 11">
        <text>ATP-dependent breakage, passage and rejoining of double-stranded DNA.</text>
        <dbReference type="EC" id="5.6.2.2"/>
    </reaction>
</comment>
<evidence type="ECO:0000256" key="2">
    <source>
        <dbReference type="ARBA" id="ARBA00001946"/>
    </source>
</evidence>
<dbReference type="FunFam" id="3.90.199.10:FF:000002">
    <property type="entry name" value="DNA topoisomerase 2"/>
    <property type="match status" value="1"/>
</dbReference>
<dbReference type="SMART" id="SM00434">
    <property type="entry name" value="TOP4c"/>
    <property type="match status" value="1"/>
</dbReference>
<dbReference type="InterPro" id="IPR001241">
    <property type="entry name" value="Topo_IIA"/>
</dbReference>
<feature type="region of interest" description="Disordered" evidence="12">
    <location>
        <begin position="711"/>
        <end position="732"/>
    </location>
</feature>
<dbReference type="SMART" id="SM00433">
    <property type="entry name" value="TOP2c"/>
    <property type="match status" value="1"/>
</dbReference>
<feature type="compositionally biased region" description="Basic and acidic residues" evidence="12">
    <location>
        <begin position="790"/>
        <end position="815"/>
    </location>
</feature>
<dbReference type="InterPro" id="IPR013758">
    <property type="entry name" value="Topo_IIA_A/C_ab"/>
</dbReference>
<evidence type="ECO:0000313" key="14">
    <source>
        <dbReference type="EnsemblMetazoa" id="XP_019853832.1"/>
    </source>
</evidence>
<keyword evidence="6" id="KW-0067">ATP-binding</keyword>
<reference evidence="15" key="1">
    <citation type="journal article" date="2010" name="Nature">
        <title>The Amphimedon queenslandica genome and the evolution of animal complexity.</title>
        <authorList>
            <person name="Srivastava M."/>
            <person name="Simakov O."/>
            <person name="Chapman J."/>
            <person name="Fahey B."/>
            <person name="Gauthier M.E."/>
            <person name="Mitros T."/>
            <person name="Richards G.S."/>
            <person name="Conaco C."/>
            <person name="Dacre M."/>
            <person name="Hellsten U."/>
            <person name="Larroux C."/>
            <person name="Putnam N.H."/>
            <person name="Stanke M."/>
            <person name="Adamska M."/>
            <person name="Darling A."/>
            <person name="Degnan S.M."/>
            <person name="Oakley T.H."/>
            <person name="Plachetzki D.C."/>
            <person name="Zhai Y."/>
            <person name="Adamski M."/>
            <person name="Calcino A."/>
            <person name="Cummins S.F."/>
            <person name="Goodstein D.M."/>
            <person name="Harris C."/>
            <person name="Jackson D.J."/>
            <person name="Leys S.P."/>
            <person name="Shu S."/>
            <person name="Woodcroft B.J."/>
            <person name="Vervoort M."/>
            <person name="Kosik K.S."/>
            <person name="Manning G."/>
            <person name="Degnan B.M."/>
            <person name="Rokhsar D.S."/>
        </authorList>
    </citation>
    <scope>NUCLEOTIDE SEQUENCE [LARGE SCALE GENOMIC DNA]</scope>
</reference>
<evidence type="ECO:0000256" key="3">
    <source>
        <dbReference type="ARBA" id="ARBA00011080"/>
    </source>
</evidence>
<dbReference type="SMART" id="SM00387">
    <property type="entry name" value="HATPase_c"/>
    <property type="match status" value="1"/>
</dbReference>
<dbReference type="GO" id="GO:0003677">
    <property type="term" value="F:DNA binding"/>
    <property type="evidence" value="ECO:0007669"/>
    <property type="project" value="UniProtKB-UniRule"/>
</dbReference>
<sequence length="1003" mass="112498">MASPLLDLNEGANKRLSVERIYQKKTQLEHILLRPDSYVGSVEEASDLLWVYDDERNAIVQRQITYVPGLYKIFDEILVNAADNKQRDSKMNTIKIVIDPENNVISVWNNGAGIPVEMHAVEKKYVPELIFGTLLTSSNFNDDQKKVTGGRNGYGAKLCNIFSTEFTVETASSASGKQFKQTWQNNMDVAGKNTVTVSKKDFTKITFKPDLAKFKMSHLNKDIVSLMTRRAYDIAVFVPAGLKPGQRKVLFTCFKRNDKRDIKVAQLAGSVAEHSAYHHGEQSLMATIINLAQDFVGSNNINILQPIGQFGTRLHGGKDAASPRYIFTMLSPLARHLFPACDDVLLDHLYDDNQCIEPEWYCPIIPMVLVNGAEGIGTGYSTSVPNYNPREIVANIKRMLNGMEPEGMKPWYKNFCGTIAPVEPHKYMVFGQVGLLGSNSFEITELPIKTWTQTYKENVLEGLLYGNDKTSPFISDYKEYHTDVTVRFVVTLSPEKMEEAQSAGIHKKFKLVSNISTGNMILFDSNGCLKKYYGEIEILKEFYDVRLALYHKRKEYLVGKLTAESLRLQNQARFITEIIERKLIIERKSKNTVISELESKGYDSDPVKAWKKSVSDQPTVEEEDIENTDNGLDYNYLLSMQFWSVTKEKAEELLQTRDKKVEELEELKGKSATDLWKIDLDSFLTCLDEVEERERQEESAGAAIVVKKKGKGRQTKLAGSTTKGSASAAVTKPSAFAEVVTPEIPEFCAEKVKKERATKSRKAKADDPGQTKLPFNSVEEMTTNETGTETVKDAKVKDEKEKSAKDSHTSKKEPSPTDASQTTLKFRAESKKRVYHFSSDSSEDDAVSDHHSDDIFIVSPTKKTTKTTKTKKQAVVDEVPTKKPAVSKTKKQLSVKVTSVKNDTNIKKPVTKGATGKVKAKETEIDDDICIIDEGSPVKKNTKAKSTKAKAPKRKVSDSESDTEVNVVPVVESPVRSKRSGKKVKYYFSDDDDDDDNDSDFDQ</sequence>
<feature type="compositionally biased region" description="Acidic residues" evidence="12">
    <location>
        <begin position="989"/>
        <end position="1003"/>
    </location>
</feature>
<dbReference type="Gene3D" id="3.30.1360.40">
    <property type="match status" value="1"/>
</dbReference>